<dbReference type="PANTHER" id="PTHR43334:SF1">
    <property type="entry name" value="3-HYDROXYPROPIONATE--COA LIGASE [ADP-FORMING]"/>
    <property type="match status" value="1"/>
</dbReference>
<evidence type="ECO:0000259" key="6">
    <source>
        <dbReference type="PROSITE" id="PS50975"/>
    </source>
</evidence>
<dbReference type="InterPro" id="IPR051538">
    <property type="entry name" value="Acyl-CoA_Synth/Transferase"/>
</dbReference>
<dbReference type="AlphaFoldDB" id="A0A8G2IUD9"/>
<evidence type="ECO:0000256" key="3">
    <source>
        <dbReference type="ARBA" id="ARBA00022741"/>
    </source>
</evidence>
<dbReference type="Gene3D" id="3.30.1490.20">
    <property type="entry name" value="ATP-grasp fold, A domain"/>
    <property type="match status" value="1"/>
</dbReference>
<dbReference type="GO" id="GO:0005524">
    <property type="term" value="F:ATP binding"/>
    <property type="evidence" value="ECO:0007669"/>
    <property type="project" value="UniProtKB-UniRule"/>
</dbReference>
<dbReference type="SUPFAM" id="SSF51735">
    <property type="entry name" value="NAD(P)-binding Rossmann-fold domains"/>
    <property type="match status" value="1"/>
</dbReference>
<dbReference type="Pfam" id="PF13607">
    <property type="entry name" value="Succ_CoA_lig"/>
    <property type="match status" value="1"/>
</dbReference>
<dbReference type="InterPro" id="IPR013815">
    <property type="entry name" value="ATP_grasp_subdomain_1"/>
</dbReference>
<dbReference type="Proteomes" id="UP000291866">
    <property type="component" value="Unassembled WGS sequence"/>
</dbReference>
<dbReference type="EMBL" id="SJLU01000022">
    <property type="protein sequence ID" value="TBX86602.1"/>
    <property type="molecule type" value="Genomic_DNA"/>
</dbReference>
<dbReference type="PROSITE" id="PS50975">
    <property type="entry name" value="ATP_GRASP"/>
    <property type="match status" value="1"/>
</dbReference>
<dbReference type="Pfam" id="PF13380">
    <property type="entry name" value="CoA_binding_2"/>
    <property type="match status" value="1"/>
</dbReference>
<gene>
    <name evidence="7" type="ORF">E0H31_30915</name>
</gene>
<dbReference type="InterPro" id="IPR036291">
    <property type="entry name" value="NAD(P)-bd_dom_sf"/>
</dbReference>
<feature type="domain" description="ATP-grasp" evidence="6">
    <location>
        <begin position="493"/>
        <end position="529"/>
    </location>
</feature>
<dbReference type="Gene3D" id="3.40.50.720">
    <property type="entry name" value="NAD(P)-binding Rossmann-like Domain"/>
    <property type="match status" value="1"/>
</dbReference>
<dbReference type="InterPro" id="IPR016102">
    <property type="entry name" value="Succinyl-CoA_synth-like"/>
</dbReference>
<dbReference type="GO" id="GO:0006099">
    <property type="term" value="P:tricarboxylic acid cycle"/>
    <property type="evidence" value="ECO:0007669"/>
    <property type="project" value="UniProtKB-KW"/>
</dbReference>
<dbReference type="SMART" id="SM00881">
    <property type="entry name" value="CoA_binding"/>
    <property type="match status" value="1"/>
</dbReference>
<name>A0A8G2IUD9_RHILV</name>
<organism evidence="7 8">
    <name type="scientific">Rhizobium leguminosarum bv. viciae</name>
    <dbReference type="NCBI Taxonomy" id="387"/>
    <lineage>
        <taxon>Bacteria</taxon>
        <taxon>Pseudomonadati</taxon>
        <taxon>Pseudomonadota</taxon>
        <taxon>Alphaproteobacteria</taxon>
        <taxon>Hyphomicrobiales</taxon>
        <taxon>Rhizobiaceae</taxon>
        <taxon>Rhizobium/Agrobacterium group</taxon>
        <taxon>Rhizobium</taxon>
    </lineage>
</organism>
<dbReference type="GO" id="GO:0046872">
    <property type="term" value="F:metal ion binding"/>
    <property type="evidence" value="ECO:0007669"/>
    <property type="project" value="InterPro"/>
</dbReference>
<dbReference type="GO" id="GO:0016874">
    <property type="term" value="F:ligase activity"/>
    <property type="evidence" value="ECO:0007669"/>
    <property type="project" value="UniProtKB-KW"/>
</dbReference>
<reference evidence="7 8" key="1">
    <citation type="submission" date="2019-02" db="EMBL/GenBank/DDBJ databases">
        <title>The competitiveness to form nodules shapes the capacities of Rhizobium leguminosarum sv viciae communities to promote symbiosis with specific hosts.</title>
        <authorList>
            <person name="Boivin S."/>
            <person name="Lepetit M."/>
        </authorList>
    </citation>
    <scope>NUCLEOTIDE SEQUENCE [LARGE SCALE GENOMIC DNA]</scope>
    <source>
        <strain evidence="7 8">SPF4F3</strain>
    </source>
</reference>
<comment type="caution">
    <text evidence="7">The sequence shown here is derived from an EMBL/GenBank/DDBJ whole genome shotgun (WGS) entry which is preliminary data.</text>
</comment>
<dbReference type="InterPro" id="IPR003781">
    <property type="entry name" value="CoA-bd"/>
</dbReference>
<accession>A0A8G2IUD9</accession>
<dbReference type="SUPFAM" id="SSF52210">
    <property type="entry name" value="Succinyl-CoA synthetase domains"/>
    <property type="match status" value="2"/>
</dbReference>
<dbReference type="InterPro" id="IPR011761">
    <property type="entry name" value="ATP-grasp"/>
</dbReference>
<keyword evidence="4 5" id="KW-0067">ATP-binding</keyword>
<evidence type="ECO:0000256" key="5">
    <source>
        <dbReference type="PROSITE-ProRule" id="PRU00409"/>
    </source>
</evidence>
<evidence type="ECO:0000256" key="1">
    <source>
        <dbReference type="ARBA" id="ARBA00022532"/>
    </source>
</evidence>
<dbReference type="Pfam" id="PF13549">
    <property type="entry name" value="ATP-grasp_5"/>
    <property type="match status" value="1"/>
</dbReference>
<keyword evidence="3 5" id="KW-0547">Nucleotide-binding</keyword>
<protein>
    <submittedName>
        <fullName evidence="7">CoA-binding protein</fullName>
    </submittedName>
</protein>
<proteinExistence type="predicted"/>
<dbReference type="RefSeq" id="WP_131602916.1">
    <property type="nucleotide sequence ID" value="NZ_SJLU01000022.1"/>
</dbReference>
<dbReference type="PANTHER" id="PTHR43334">
    <property type="entry name" value="ACETATE--COA LIGASE [ADP-FORMING]"/>
    <property type="match status" value="1"/>
</dbReference>
<keyword evidence="1" id="KW-0816">Tricarboxylic acid cycle</keyword>
<evidence type="ECO:0000313" key="8">
    <source>
        <dbReference type="Proteomes" id="UP000291866"/>
    </source>
</evidence>
<dbReference type="InterPro" id="IPR032875">
    <property type="entry name" value="Succ_CoA_lig_flav_dom"/>
</dbReference>
<sequence length="712" mass="75454">MHIDVSSMVKPRSVAIIGASAKRSAQGNVVINNLKDWGFDGSIVPVHPTADMIEGFRAVNSVQYLEAGTDLAVVAIPAVQVATTLRDLEASGVRAAMIFTNGFSTEDERALRKFGTDSRLIVHGPNCMGLLNFSNAIPLYPARPSLRLRPGKVALVAQSGSAAISVMNSTTVGFSKVITVGSEFQVSAADYLRWLASDDETTVIGVVAESIKNAAAFAKAAECVHSAGKSLIVLKVGRSETGVAATQAHTGALATSSDAYNSFFRETDIATVADYDELIASLECAAVSPKMAPGKGVAIVGISGGQTALACDLAEAQNVSVAAFGEATSQQLHRWLPGSSGRNPVDFGATINVASDEMTEAMRVIIRDEAVGAVVALQDSQESMNPFTRRNYQATFDAYAHAGRSGKPVVVISPTAENVDVELRALLNENRVALIRGIPAGLRAVANLAKGTVGRAGAWASARQTNESPNDTITELKREVMQCVGTLDAELSFRLLRAYEIPLVKSVVVPDFETARHRASEIGYPMVVKIASRDIQHRSDIGAVVLNVLDDAGLSDAIMRIARNVATAAPAASVDGYELQEQFVGDLEAMAGFTSAAPFGPMLVMGTGGTLVELTADRAVGLAPLDQQQARDLLRQTKLFRRLNGYRNLMPKTDITELAELGAKLSRLASDFEGILEACDVNPILVRRETGELRVVDALFIRLQGGSDAGMK</sequence>
<dbReference type="Gene3D" id="3.30.470.20">
    <property type="entry name" value="ATP-grasp fold, B domain"/>
    <property type="match status" value="1"/>
</dbReference>
<dbReference type="SUPFAM" id="SSF56059">
    <property type="entry name" value="Glutathione synthetase ATP-binding domain-like"/>
    <property type="match status" value="1"/>
</dbReference>
<keyword evidence="2" id="KW-0436">Ligase</keyword>
<evidence type="ECO:0000256" key="4">
    <source>
        <dbReference type="ARBA" id="ARBA00022840"/>
    </source>
</evidence>
<dbReference type="Gene3D" id="3.40.50.261">
    <property type="entry name" value="Succinyl-CoA synthetase domains"/>
    <property type="match status" value="2"/>
</dbReference>
<evidence type="ECO:0000256" key="2">
    <source>
        <dbReference type="ARBA" id="ARBA00022598"/>
    </source>
</evidence>
<evidence type="ECO:0000313" key="7">
    <source>
        <dbReference type="EMBL" id="TBX86602.1"/>
    </source>
</evidence>